<keyword evidence="5 10" id="KW-1133">Transmembrane helix</keyword>
<dbReference type="GeneID" id="6750711"/>
<dbReference type="EMBL" id="DS985242">
    <property type="protein sequence ID" value="EDV28218.1"/>
    <property type="molecule type" value="Genomic_DNA"/>
</dbReference>
<feature type="transmembrane region" description="Helical" evidence="10">
    <location>
        <begin position="2482"/>
        <end position="2500"/>
    </location>
</feature>
<proteinExistence type="inferred from homology"/>
<dbReference type="PROSITE" id="PS50095">
    <property type="entry name" value="PLAT"/>
    <property type="match status" value="1"/>
</dbReference>
<dbReference type="SMART" id="SM00303">
    <property type="entry name" value="GPS"/>
    <property type="match status" value="1"/>
</dbReference>
<reference evidence="15 16" key="1">
    <citation type="journal article" date="2008" name="Nature">
        <title>The Trichoplax genome and the nature of placozoans.</title>
        <authorList>
            <person name="Srivastava M."/>
            <person name="Begovic E."/>
            <person name="Chapman J."/>
            <person name="Putnam N.H."/>
            <person name="Hellsten U."/>
            <person name="Kawashima T."/>
            <person name="Kuo A."/>
            <person name="Mitros T."/>
            <person name="Salamov A."/>
            <person name="Carpenter M.L."/>
            <person name="Signorovitch A.Y."/>
            <person name="Moreno M.A."/>
            <person name="Kamm K."/>
            <person name="Grimwood J."/>
            <person name="Schmutz J."/>
            <person name="Shapiro H."/>
            <person name="Grigoriev I.V."/>
            <person name="Buss L.W."/>
            <person name="Schierwater B."/>
            <person name="Dellaporta S.L."/>
            <person name="Rokhsar D.S."/>
        </authorList>
    </citation>
    <scope>NUCLEOTIDE SEQUENCE [LARGE SCALE GENOMIC DNA]</scope>
    <source>
        <strain evidence="15 16">Grell-BS-1999</strain>
    </source>
</reference>
<evidence type="ECO:0000256" key="5">
    <source>
        <dbReference type="ARBA" id="ARBA00022989"/>
    </source>
</evidence>
<dbReference type="GO" id="GO:0050982">
    <property type="term" value="P:detection of mechanical stimulus"/>
    <property type="evidence" value="ECO:0000318"/>
    <property type="project" value="GO_Central"/>
</dbReference>
<feature type="transmembrane region" description="Helical" evidence="10">
    <location>
        <begin position="2090"/>
        <end position="2113"/>
    </location>
</feature>
<dbReference type="KEGG" id="tad:TRIADDRAFT_53596"/>
<dbReference type="InterPro" id="IPR013122">
    <property type="entry name" value="PKD1_2_channel"/>
</dbReference>
<dbReference type="Proteomes" id="UP000009022">
    <property type="component" value="Unassembled WGS sequence"/>
</dbReference>
<dbReference type="InterPro" id="IPR035986">
    <property type="entry name" value="PKD_dom_sf"/>
</dbReference>
<dbReference type="Pfam" id="PF01825">
    <property type="entry name" value="GPS"/>
    <property type="match status" value="1"/>
</dbReference>
<keyword evidence="6 10" id="KW-0472">Membrane</keyword>
<evidence type="ECO:0000256" key="10">
    <source>
        <dbReference type="SAM" id="Phobius"/>
    </source>
</evidence>
<dbReference type="FunFam" id="2.60.60.20:FF:000016">
    <property type="entry name" value="Polycystin family receptor for egg jelly"/>
    <property type="match status" value="1"/>
</dbReference>
<dbReference type="OrthoDB" id="444119at2759"/>
<dbReference type="InterPro" id="IPR003915">
    <property type="entry name" value="PKD_2"/>
</dbReference>
<dbReference type="Pfam" id="PF02010">
    <property type="entry name" value="REJ"/>
    <property type="match status" value="1"/>
</dbReference>
<evidence type="ECO:0000256" key="4">
    <source>
        <dbReference type="ARBA" id="ARBA00022729"/>
    </source>
</evidence>
<feature type="transmembrane region" description="Helical" evidence="10">
    <location>
        <begin position="2440"/>
        <end position="2462"/>
    </location>
</feature>
<evidence type="ECO:0008006" key="17">
    <source>
        <dbReference type="Google" id="ProtNLM"/>
    </source>
</evidence>
<feature type="transmembrane region" description="Helical" evidence="10">
    <location>
        <begin position="2182"/>
        <end position="2200"/>
    </location>
</feature>
<name>B3RPM8_TRIAD</name>
<dbReference type="PANTHER" id="PTHR10877:SF150">
    <property type="entry name" value="REJ DOMAIN-CONTAINING PROTEIN"/>
    <property type="match status" value="1"/>
</dbReference>
<keyword evidence="16" id="KW-1185">Reference proteome</keyword>
<keyword evidence="4 11" id="KW-0732">Signal</keyword>
<organism evidence="15 16">
    <name type="scientific">Trichoplax adhaerens</name>
    <name type="common">Trichoplax reptans</name>
    <dbReference type="NCBI Taxonomy" id="10228"/>
    <lineage>
        <taxon>Eukaryota</taxon>
        <taxon>Metazoa</taxon>
        <taxon>Placozoa</taxon>
        <taxon>Uniplacotomia</taxon>
        <taxon>Trichoplacea</taxon>
        <taxon>Trichoplacidae</taxon>
        <taxon>Trichoplax</taxon>
    </lineage>
</organism>
<dbReference type="InterPro" id="IPR046338">
    <property type="entry name" value="GAIN_dom_sf"/>
</dbReference>
<sequence>MARIILVLSSFLAFYAISRLVSGYSEYGCYSNTPSQDFFYKNPGNYNISTLTPILCAQLCAKISCPYAALQVVASQPICYCSSTIMLVPKSPTYIGRCTDFCLGNQSLSCGGINYATMYSTDGYLRQLEIDQPLQTNIMTASSLTFQFSSIYYANPGLAATLKADYGDGWITPSITPFLQINHLYTGIGPIKFTATFHNNLTRNLQAVRHYHLHAPVVITDTQCPIDVRKNQLFWCKAIVSSGNEMNVIVSFGDGNSIEFPILDCRHTYLGEIAAVQTAPILGIRDDPDEATLLFPHYVIKRSGYIHHWEGSFKQTGKIQFQVWRPSCPDGIYCHLLGRCISRSDHCQPPLCENFHRNISYCFSSGNCYNQTDCNASNYSNPFDLSMAILVGQTEGFIYNTGRAVLSEPHITPLAVQEGDFIGIAYSGSDSGEITVVHDEFSTTVYFSPNSQTDIGSAFDSTNVSSYQDHYLIRAVVVEPSIIGPFTYNYSTAGVQTINITAYNSNSSSISIADIEVKEDIEGVTIQVYDNATHQVGNGSDLNYFAVNQTLAIIISTEYGSPTNYSYNLGAQGTVLSVSGIDTGNNNQTLKVENETTVPSTTNKSSIEIIYIYNASGVANITVNASNTYSWAIGSSQLVLYYPIQILFVYAPSYRITVGEPLEVFVFLKQIGNSSAIVWDPQDGTPAITRNGSEAVLASTVPKIANKSSRFEFQLNSTYVMIFNHIYYKVKSYNLRIQAINLVTNYTIFQRVRVRKCSPLSVSFTFSGGRTKSRPKVFSISRYILLSSNLTVRCNLTGGVYFNWTLTPYKLIDGDAIESPPLQFPPTILTNTSILIVPNRIISSAYNYKIYLRVTSHNKSFTDDVGAYLSFRNNPLVAHIIGGNYRTVGFNQSIIMDASRSCDPDDVKNNYGNITYYWTCQIINHQSQLRTTVHSCLNLTSQQAQQPILYIPPSILVSNSTYLFQVIIKKDVRESVGAQLVYITLHDPPNIEIICKRNCMNKVNPSDSFILEGRCKGRCDNLTYSWSLLNTTLKWNTISSTGNNKEYITFLSNTFLNKTEYTIQLAVSRLNGSVSYSYYNISINPPPKPGTCHVEPSDGITLKTMYSIRCYDFSDDDQPLSYQFRIPSASTVNNEMEVYYSPVPKVSLILPAGQESNGYKLPMEVIATDGLGASVKIPILITVRPFSNYTSEEELSMVNNFTKGNISVLRQFIDQGKLQEANLAIGISASILNRLSSKDSPLTFMNILDSTVGSEDGQKRTIIRALLVNDVLTNNMIQTLPLLKQTVDAILPITEVKQELADMTQGMISTSLQHMTAILNFEGQNGADDALLKSTAKGIVKVANNIIAAAKYMQQSAGINQPTTSPTASKMSDIISRSVLAIHSSCTVMLMNKVPGEIPSTITSDAINVTLSRHTYHELPQEIGEPQLSTFKLPKAEFLIPNIGNMIQSNGDPIFVDYRWSTLKNPYTYVSSSANIANDINGLSLTFDNGSEISVKNLQHPINIQLPQTYSDTEAIANRTIHQATRFYVQCSAYRCQNPKHYFDILSISDVRGFIIQTDQPLQAIVQSITSTNITHVIANYSVHNIHTSIAYNLISSNSFQPGRYVLELQYQIPLLYGNKSSRNFYFANYSLAFYDLGCRFWNHTTSEWSSSGCKMISNSNHNDGIYCQCNHLTFFAGRFDVTPNILDFTKIQHWFANIHNNPYIIIVLACLYVIFIVISVWAWRQDKKNAVKFSNTVLIDNRPDDLYHYEITVFTGLRVGSGTTANVSLIISGENQDTSPRLLKDFNRPLLQTRDIDTMILTCSQDLGSINYIRLYHDNSGLSPSWFLSRIIIKDLQTNEQYCFICNKWLAVDAEDGLIDRTLYPATTEELRDFMQSFMSKAAISLSDNHIWLSIVTRPVKSHFTRLQRVGCCFAILLLSMLTNAMFYRNDIETQDSAGTIFIGKIITWDGLVRGLISGAIVFLPSFMMVQFFRLSRPKPTKQGNSNHLEQQNKPARPIVRKESTKVKLIRCRTGEQSDQSCNKLQSFDDSEEKGCFKLDISLPWWCLYLGWGLIVISCGVGTAFTLFYGLSFGSELCLQWLASLTISILQSILILQPIKVVVVAFIFALIVRRPDLGVDINKMEDNMDDTMSTAINVKDIHPDAQRYTSSKFLPLEVSKVNAARSLRLKQRKMQSIFREILGYVVFLTVTILICYGNRDSNAYYQTKSLNDIFANGYYNSNTSKIGSPLKGFAKIATINEFWRWTNQVFLPGLYVGTWYNGQSSNLQGFLANRQSYLVGVARVRMLRMNTGDNCLINPVFNNTILKCAGSYFYGSENRNNYTVGWKSISHSPQQNPWHFQTSSMTGSYPYWGQYHIYYGGGYVVELSRNESQSQLTLNQLQQQGWIDHQTRAILIEFTIFNAQVNLFSVVTLLAEFPATGGIMPFVEIQTIRLFRDHYSAGMLVIVCEIIFVSFIAYYIYRELSKLKRLSLRYFSGFWNIIEFTIISLAVAAVSIYFFRLQVTRNALAQCRSQSRHFINFHYVATWDNLYIHLFAFLIFFGTIKLIRLLRFNRTIAILSITLRSAAKEILMFLVVFTVIFLTFAQFAYLIYGRTINSYNTFIKTLESQFNMMIGRFYAKIMYSSLRDVSPLYFFCYTFLVSWVLINMFLTLIIKSFEKVKSCCNQINQDLEMADYMKERFKSLVGKKSFKTTDHSDHPCALSQQQLHRRYTIVQNQLDDILVCVNRINAKRK</sequence>
<comment type="similarity">
    <text evidence="2">Belongs to the polycystin family.</text>
</comment>
<evidence type="ECO:0000313" key="16">
    <source>
        <dbReference type="Proteomes" id="UP000009022"/>
    </source>
</evidence>
<feature type="transmembrane region" description="Helical" evidence="10">
    <location>
        <begin position="2047"/>
        <end position="2070"/>
    </location>
</feature>
<evidence type="ECO:0000256" key="2">
    <source>
        <dbReference type="ARBA" id="ARBA00007200"/>
    </source>
</evidence>
<accession>B3RPM8</accession>
<dbReference type="InterPro" id="IPR001024">
    <property type="entry name" value="PLAT/LH2_dom"/>
</dbReference>
<feature type="transmembrane region" description="Helical" evidence="10">
    <location>
        <begin position="1911"/>
        <end position="1929"/>
    </location>
</feature>
<evidence type="ECO:0000259" key="13">
    <source>
        <dbReference type="PROSITE" id="PS51111"/>
    </source>
</evidence>
<dbReference type="InterPro" id="IPR000203">
    <property type="entry name" value="GPS"/>
</dbReference>
<feature type="chain" id="PRO_5002798390" description="GPS domain-containing protein" evidence="11">
    <location>
        <begin position="24"/>
        <end position="2734"/>
    </location>
</feature>
<dbReference type="SUPFAM" id="SSF49299">
    <property type="entry name" value="PKD domain"/>
    <property type="match status" value="1"/>
</dbReference>
<dbReference type="SUPFAM" id="SSF49723">
    <property type="entry name" value="Lipase/lipooxygenase domain (PLAT/LH2 domain)"/>
    <property type="match status" value="1"/>
</dbReference>
<dbReference type="GO" id="GO:0016020">
    <property type="term" value="C:membrane"/>
    <property type="evidence" value="ECO:0000318"/>
    <property type="project" value="GO_Central"/>
</dbReference>
<dbReference type="GO" id="GO:0005262">
    <property type="term" value="F:calcium channel activity"/>
    <property type="evidence" value="ECO:0000318"/>
    <property type="project" value="GO_Central"/>
</dbReference>
<feature type="domain" description="REJ" evidence="13">
    <location>
        <begin position="757"/>
        <end position="1460"/>
    </location>
</feature>
<feature type="transmembrane region" description="Helical" evidence="10">
    <location>
        <begin position="1704"/>
        <end position="1724"/>
    </location>
</feature>
<feature type="transmembrane region" description="Helical" evidence="10">
    <location>
        <begin position="2531"/>
        <end position="2551"/>
    </location>
</feature>
<dbReference type="HOGENOM" id="CLU_227143_0_0_1"/>
<feature type="disulfide bond" evidence="8">
    <location>
        <begin position="2296"/>
        <end position="2309"/>
    </location>
</feature>
<evidence type="ECO:0000256" key="6">
    <source>
        <dbReference type="ARBA" id="ARBA00023136"/>
    </source>
</evidence>
<comment type="subcellular location">
    <subcellularLocation>
        <location evidence="1">Membrane</location>
        <topology evidence="1">Multi-pass membrane protein</topology>
    </subcellularLocation>
</comment>
<dbReference type="PhylomeDB" id="B3RPM8"/>
<feature type="domain" description="PLAT" evidence="12">
    <location>
        <begin position="1748"/>
        <end position="1865"/>
    </location>
</feature>
<dbReference type="Pfam" id="PF08016">
    <property type="entry name" value="PKD_channel"/>
    <property type="match status" value="1"/>
</dbReference>
<dbReference type="InterPro" id="IPR002889">
    <property type="entry name" value="WSC_carb-bd"/>
</dbReference>
<evidence type="ECO:0000256" key="9">
    <source>
        <dbReference type="PROSITE-ProRule" id="PRU00152"/>
    </source>
</evidence>
<dbReference type="InterPro" id="IPR036392">
    <property type="entry name" value="PLAT/LH2_dom_sf"/>
</dbReference>
<evidence type="ECO:0000259" key="12">
    <source>
        <dbReference type="PROSITE" id="PS50095"/>
    </source>
</evidence>
<evidence type="ECO:0000259" key="14">
    <source>
        <dbReference type="PROSITE" id="PS51212"/>
    </source>
</evidence>
<evidence type="ECO:0000256" key="3">
    <source>
        <dbReference type="ARBA" id="ARBA00022692"/>
    </source>
</evidence>
<dbReference type="Pfam" id="PF01477">
    <property type="entry name" value="PLAT"/>
    <property type="match status" value="1"/>
</dbReference>
<dbReference type="GO" id="GO:0005509">
    <property type="term" value="F:calcium ion binding"/>
    <property type="evidence" value="ECO:0007669"/>
    <property type="project" value="InterPro"/>
</dbReference>
<dbReference type="PROSITE" id="PS51111">
    <property type="entry name" value="REJ"/>
    <property type="match status" value="1"/>
</dbReference>
<dbReference type="eggNOG" id="KOG3599">
    <property type="taxonomic scope" value="Eukaryota"/>
</dbReference>
<dbReference type="RefSeq" id="XP_002110052.1">
    <property type="nucleotide sequence ID" value="XM_002110016.1"/>
</dbReference>
<dbReference type="SMART" id="SM00308">
    <property type="entry name" value="LH2"/>
    <property type="match status" value="1"/>
</dbReference>
<keyword evidence="3 10" id="KW-0812">Transmembrane</keyword>
<dbReference type="PRINTS" id="PR01433">
    <property type="entry name" value="POLYCYSTIN2"/>
</dbReference>
<dbReference type="InterPro" id="IPR002859">
    <property type="entry name" value="PKD/REJ-like"/>
</dbReference>
<dbReference type="Pfam" id="PF20519">
    <property type="entry name" value="Polycystin_dom"/>
    <property type="match status" value="1"/>
</dbReference>
<gene>
    <name evidence="15" type="ORF">TRIADDRAFT_53596</name>
</gene>
<evidence type="ECO:0000256" key="8">
    <source>
        <dbReference type="PIRSR" id="PIRSR603915-2"/>
    </source>
</evidence>
<dbReference type="Gene3D" id="2.60.60.20">
    <property type="entry name" value="PLAT/LH2 domain"/>
    <property type="match status" value="1"/>
</dbReference>
<feature type="domain" description="WSC" evidence="14">
    <location>
        <begin position="23"/>
        <end position="122"/>
    </location>
</feature>
<evidence type="ECO:0000256" key="11">
    <source>
        <dbReference type="SAM" id="SignalP"/>
    </source>
</evidence>
<evidence type="ECO:0000256" key="7">
    <source>
        <dbReference type="ARBA" id="ARBA00023180"/>
    </source>
</evidence>
<comment type="caution">
    <text evidence="9">Lacks conserved residue(s) required for the propagation of feature annotation.</text>
</comment>
<feature type="transmembrane region" description="Helical" evidence="10">
    <location>
        <begin position="2571"/>
        <end position="2593"/>
    </location>
</feature>
<dbReference type="Gene3D" id="2.60.220.50">
    <property type="match status" value="1"/>
</dbReference>
<dbReference type="CTD" id="6750711"/>
<feature type="transmembrane region" description="Helical" evidence="10">
    <location>
        <begin position="1953"/>
        <end position="1974"/>
    </location>
</feature>
<evidence type="ECO:0000313" key="15">
    <source>
        <dbReference type="EMBL" id="EDV28218.1"/>
    </source>
</evidence>
<dbReference type="STRING" id="10228.B3RPM8"/>
<keyword evidence="7" id="KW-0325">Glycoprotein</keyword>
<evidence type="ECO:0000256" key="1">
    <source>
        <dbReference type="ARBA" id="ARBA00004141"/>
    </source>
</evidence>
<dbReference type="PANTHER" id="PTHR10877">
    <property type="entry name" value="POLYCYSTIN FAMILY MEMBER"/>
    <property type="match status" value="1"/>
</dbReference>
<dbReference type="InterPro" id="IPR051223">
    <property type="entry name" value="Polycystin"/>
</dbReference>
<dbReference type="OMA" id="HQTDQIG"/>
<dbReference type="InterPro" id="IPR014010">
    <property type="entry name" value="REJ_dom"/>
</dbReference>
<dbReference type="InterPro" id="IPR046791">
    <property type="entry name" value="Polycystin_dom"/>
</dbReference>
<feature type="signal peptide" evidence="11">
    <location>
        <begin position="1"/>
        <end position="23"/>
    </location>
</feature>
<protein>
    <recommendedName>
        <fullName evidence="17">GPS domain-containing protein</fullName>
    </recommendedName>
</protein>
<dbReference type="Gene3D" id="1.10.287.70">
    <property type="match status" value="1"/>
</dbReference>
<feature type="transmembrane region" description="Helical" evidence="10">
    <location>
        <begin position="2633"/>
        <end position="2655"/>
    </location>
</feature>
<dbReference type="FunCoup" id="B3RPM8">
    <property type="interactions" value="1"/>
</dbReference>
<dbReference type="InParanoid" id="B3RPM8"/>
<dbReference type="PROSITE" id="PS51212">
    <property type="entry name" value="WSC"/>
    <property type="match status" value="1"/>
</dbReference>